<name>A0ABW5JIH8_9BACT</name>
<evidence type="ECO:0000256" key="1">
    <source>
        <dbReference type="SAM" id="SignalP"/>
    </source>
</evidence>
<sequence>MRTIIGLLFCFFVSFSVNQTANAQTIELLAGNTLNGTVNGTLLGGATMALTGNPDFDAFRVGVGAGTLYGIGVGVYDVTSSGGQPIIVSGLFNDGNNTSIIVLLDTFYGAAAGAIIASSVMLIAEEPIIDGLRYGSASGAWAGFGFGLIDAFVLAERITPSSSSVSRSSNVSDGLVGIKFNEKNSLGLLAPSFTSTYKVDATGLYKEFTPTVNLFNYTFNF</sequence>
<accession>A0ABW5JIH8</accession>
<evidence type="ECO:0000313" key="3">
    <source>
        <dbReference type="Proteomes" id="UP001597460"/>
    </source>
</evidence>
<evidence type="ECO:0008006" key="4">
    <source>
        <dbReference type="Google" id="ProtNLM"/>
    </source>
</evidence>
<dbReference type="RefSeq" id="WP_390298856.1">
    <property type="nucleotide sequence ID" value="NZ_JBHULI010000004.1"/>
</dbReference>
<gene>
    <name evidence="2" type="ORF">ACFSVN_03810</name>
</gene>
<reference evidence="3" key="1">
    <citation type="journal article" date="2019" name="Int. J. Syst. Evol. Microbiol.">
        <title>The Global Catalogue of Microorganisms (GCM) 10K type strain sequencing project: providing services to taxonomists for standard genome sequencing and annotation.</title>
        <authorList>
            <consortium name="The Broad Institute Genomics Platform"/>
            <consortium name="The Broad Institute Genome Sequencing Center for Infectious Disease"/>
            <person name="Wu L."/>
            <person name="Ma J."/>
        </authorList>
    </citation>
    <scope>NUCLEOTIDE SEQUENCE [LARGE SCALE GENOMIC DNA]</scope>
    <source>
        <strain evidence="3">KCTC 52042</strain>
    </source>
</reference>
<protein>
    <recommendedName>
        <fullName evidence="4">Outer membrane protein beta-barrel domain-containing protein</fullName>
    </recommendedName>
</protein>
<evidence type="ECO:0000313" key="2">
    <source>
        <dbReference type="EMBL" id="MFD2531565.1"/>
    </source>
</evidence>
<organism evidence="2 3">
    <name type="scientific">Gracilimonas halophila</name>
    <dbReference type="NCBI Taxonomy" id="1834464"/>
    <lineage>
        <taxon>Bacteria</taxon>
        <taxon>Pseudomonadati</taxon>
        <taxon>Balneolota</taxon>
        <taxon>Balneolia</taxon>
        <taxon>Balneolales</taxon>
        <taxon>Balneolaceae</taxon>
        <taxon>Gracilimonas</taxon>
    </lineage>
</organism>
<dbReference type="EMBL" id="JBHULI010000004">
    <property type="protein sequence ID" value="MFD2531565.1"/>
    <property type="molecule type" value="Genomic_DNA"/>
</dbReference>
<keyword evidence="3" id="KW-1185">Reference proteome</keyword>
<keyword evidence="1" id="KW-0732">Signal</keyword>
<dbReference type="Proteomes" id="UP001597460">
    <property type="component" value="Unassembled WGS sequence"/>
</dbReference>
<feature type="signal peptide" evidence="1">
    <location>
        <begin position="1"/>
        <end position="23"/>
    </location>
</feature>
<feature type="chain" id="PRO_5045498040" description="Outer membrane protein beta-barrel domain-containing protein" evidence="1">
    <location>
        <begin position="24"/>
        <end position="221"/>
    </location>
</feature>
<proteinExistence type="predicted"/>
<comment type="caution">
    <text evidence="2">The sequence shown here is derived from an EMBL/GenBank/DDBJ whole genome shotgun (WGS) entry which is preliminary data.</text>
</comment>